<accession>A0A6J4NB42</accession>
<feature type="compositionally biased region" description="Low complexity" evidence="1">
    <location>
        <begin position="179"/>
        <end position="202"/>
    </location>
</feature>
<feature type="non-terminal residue" evidence="2">
    <location>
        <position position="202"/>
    </location>
</feature>
<sequence>PTSTPTPLDSDARWRDRGTSWRPAVDPARWKRPTWGRGCTASQRTRSTRLSDGSPPSRPSAPRWTTGHGSRSRCWPPCRTRGRPSASRRGSTVTSRRTPSPVRSRSTSATPSARTPCSTSAPVGSSSSPAPPARCRRSSRTPARTTTPSRVHALRWCWSAASTGPRPSRHGRCCKRWEPPGTSRPRSRSSTPPRRSWRCSPG</sequence>
<reference evidence="2" key="1">
    <citation type="submission" date="2020-02" db="EMBL/GenBank/DDBJ databases">
        <authorList>
            <person name="Meier V. D."/>
        </authorList>
    </citation>
    <scope>NUCLEOTIDE SEQUENCE</scope>
    <source>
        <strain evidence="2">AVDCRST_MAG47</strain>
    </source>
</reference>
<organism evidence="2">
    <name type="scientific">uncultured Nocardioidaceae bacterium</name>
    <dbReference type="NCBI Taxonomy" id="253824"/>
    <lineage>
        <taxon>Bacteria</taxon>
        <taxon>Bacillati</taxon>
        <taxon>Actinomycetota</taxon>
        <taxon>Actinomycetes</taxon>
        <taxon>Propionibacteriales</taxon>
        <taxon>Nocardioidaceae</taxon>
        <taxon>environmental samples</taxon>
    </lineage>
</organism>
<dbReference type="AlphaFoldDB" id="A0A6J4NB42"/>
<feature type="compositionally biased region" description="Polar residues" evidence="1">
    <location>
        <begin position="40"/>
        <end position="51"/>
    </location>
</feature>
<name>A0A6J4NB42_9ACTN</name>
<gene>
    <name evidence="2" type="ORF">AVDCRST_MAG47-2161</name>
</gene>
<feature type="non-terminal residue" evidence="2">
    <location>
        <position position="1"/>
    </location>
</feature>
<proteinExistence type="predicted"/>
<protein>
    <submittedName>
        <fullName evidence="2">Uncharacterized protein</fullName>
    </submittedName>
</protein>
<feature type="compositionally biased region" description="Low complexity" evidence="1">
    <location>
        <begin position="85"/>
        <end position="128"/>
    </location>
</feature>
<dbReference type="EMBL" id="CADCUK010000143">
    <property type="protein sequence ID" value="CAA9380911.1"/>
    <property type="molecule type" value="Genomic_DNA"/>
</dbReference>
<evidence type="ECO:0000313" key="2">
    <source>
        <dbReference type="EMBL" id="CAA9380911.1"/>
    </source>
</evidence>
<feature type="region of interest" description="Disordered" evidence="1">
    <location>
        <begin position="1"/>
        <end position="202"/>
    </location>
</feature>
<evidence type="ECO:0000256" key="1">
    <source>
        <dbReference type="SAM" id="MobiDB-lite"/>
    </source>
</evidence>
<feature type="compositionally biased region" description="Basic and acidic residues" evidence="1">
    <location>
        <begin position="10"/>
        <end position="19"/>
    </location>
</feature>
<feature type="compositionally biased region" description="Low complexity" evidence="1">
    <location>
        <begin position="140"/>
        <end position="150"/>
    </location>
</feature>